<keyword evidence="2" id="KW-0472">Membrane</keyword>
<feature type="transmembrane region" description="Helical" evidence="2">
    <location>
        <begin position="6"/>
        <end position="27"/>
    </location>
</feature>
<dbReference type="RefSeq" id="WP_054583438.1">
    <property type="nucleotide sequence ID" value="NZ_LGUC01000001.1"/>
</dbReference>
<reference evidence="4" key="1">
    <citation type="submission" date="2013-11" db="EMBL/GenBank/DDBJ databases">
        <authorList>
            <person name="Hoang H.T."/>
            <person name="Killian M.L."/>
            <person name="Madson D.M."/>
            <person name="Arruda P.H.E."/>
            <person name="Sun D."/>
            <person name="Schwartz K.J."/>
            <person name="Yoon K."/>
        </authorList>
    </citation>
    <scope>NUCLEOTIDE SEQUENCE [LARGE SCALE GENOMIC DNA]</scope>
    <source>
        <strain evidence="4">CDK2</strain>
    </source>
</reference>
<evidence type="ECO:0000313" key="3">
    <source>
        <dbReference type="EMBL" id="KPN30469.1"/>
    </source>
</evidence>
<dbReference type="AlphaFoldDB" id="A0A0P7HAK5"/>
<comment type="caution">
    <text evidence="3">The sequence shown here is derived from an EMBL/GenBank/DDBJ whole genome shotgun (WGS) entry which is preliminary data.</text>
</comment>
<proteinExistence type="predicted"/>
<keyword evidence="2" id="KW-1133">Transmembrane helix</keyword>
<gene>
    <name evidence="3" type="ORF">SY89_01204</name>
</gene>
<feature type="compositionally biased region" description="Acidic residues" evidence="1">
    <location>
        <begin position="55"/>
        <end position="103"/>
    </location>
</feature>
<dbReference type="EMBL" id="LGUC01000001">
    <property type="protein sequence ID" value="KPN30469.1"/>
    <property type="molecule type" value="Genomic_DNA"/>
</dbReference>
<feature type="region of interest" description="Disordered" evidence="1">
    <location>
        <begin position="34"/>
        <end position="103"/>
    </location>
</feature>
<keyword evidence="2" id="KW-0812">Transmembrane</keyword>
<protein>
    <submittedName>
        <fullName evidence="3">Uncharacterized protein</fullName>
    </submittedName>
</protein>
<name>A0A0P7HAK5_9EURY</name>
<dbReference type="Proteomes" id="UP000050535">
    <property type="component" value="Unassembled WGS sequence"/>
</dbReference>
<evidence type="ECO:0000313" key="4">
    <source>
        <dbReference type="Proteomes" id="UP000050535"/>
    </source>
</evidence>
<evidence type="ECO:0000256" key="2">
    <source>
        <dbReference type="SAM" id="Phobius"/>
    </source>
</evidence>
<keyword evidence="4" id="KW-1185">Reference proteome</keyword>
<feature type="compositionally biased region" description="Low complexity" evidence="1">
    <location>
        <begin position="40"/>
        <end position="54"/>
    </location>
</feature>
<organism evidence="3 4">
    <name type="scientific">Halolamina pelagica</name>
    <dbReference type="NCBI Taxonomy" id="699431"/>
    <lineage>
        <taxon>Archaea</taxon>
        <taxon>Methanobacteriati</taxon>
        <taxon>Methanobacteriota</taxon>
        <taxon>Stenosarchaea group</taxon>
        <taxon>Halobacteria</taxon>
        <taxon>Halobacteriales</taxon>
        <taxon>Haloferacaceae</taxon>
    </lineage>
</organism>
<evidence type="ECO:0000256" key="1">
    <source>
        <dbReference type="SAM" id="MobiDB-lite"/>
    </source>
</evidence>
<sequence>MVDPIFTYIAGIAFLVLIIAPVLYLLYAEADTEAGDEYPSESVVGGVGPVAEAGGDTEADTAAEAETEGDGAEAAGDETDDDTESDDGEAEDEAVDEPERDDA</sequence>
<accession>A0A0P7HAK5</accession>
<dbReference type="OrthoDB" id="386344at2157"/>